<evidence type="ECO:0000313" key="2">
    <source>
        <dbReference type="EMBL" id="KZS18183.1"/>
    </source>
</evidence>
<dbReference type="AlphaFoldDB" id="A0A162NQE6"/>
<name>A0A162NQE6_9CRUS</name>
<protein>
    <submittedName>
        <fullName evidence="2">Uncharacterized protein</fullName>
    </submittedName>
</protein>
<evidence type="ECO:0000313" key="3">
    <source>
        <dbReference type="Proteomes" id="UP000076858"/>
    </source>
</evidence>
<sequence>MYGTDPDDSIYENQGLYVVPTQTEEAAKQLGVLKERIERMGEEAKIENAAIENLTKKSYVKTWAKRREDVDSGWDTKRETYLTAFIKHKALFKRFIEAYSSYRMRSVKWKCDRETNSLWVARNVMMNYVVLFLYIAVPVPLYVPTDCTECSDKGKIELVSGPTCIAVVNQNGKIF</sequence>
<gene>
    <name evidence="2" type="ORF">APZ42_015717</name>
</gene>
<proteinExistence type="predicted"/>
<dbReference type="Proteomes" id="UP000076858">
    <property type="component" value="Unassembled WGS sequence"/>
</dbReference>
<reference evidence="2 3" key="1">
    <citation type="submission" date="2016-03" db="EMBL/GenBank/DDBJ databases">
        <title>EvidentialGene: Evidence-directed Construction of Genes on Genomes.</title>
        <authorList>
            <person name="Gilbert D.G."/>
            <person name="Choi J.-H."/>
            <person name="Mockaitis K."/>
            <person name="Colbourne J."/>
            <person name="Pfrender M."/>
        </authorList>
    </citation>
    <scope>NUCLEOTIDE SEQUENCE [LARGE SCALE GENOMIC DNA]</scope>
    <source>
        <strain evidence="2 3">Xinb3</strain>
        <tissue evidence="2">Complete organism</tissue>
    </source>
</reference>
<keyword evidence="3" id="KW-1185">Reference proteome</keyword>
<dbReference type="EMBL" id="LRGB01000560">
    <property type="protein sequence ID" value="KZS18183.1"/>
    <property type="molecule type" value="Genomic_DNA"/>
</dbReference>
<comment type="caution">
    <text evidence="2">The sequence shown here is derived from an EMBL/GenBank/DDBJ whole genome shotgun (WGS) entry which is preliminary data.</text>
</comment>
<feature type="coiled-coil region" evidence="1">
    <location>
        <begin position="23"/>
        <end position="57"/>
    </location>
</feature>
<organism evidence="2 3">
    <name type="scientific">Daphnia magna</name>
    <dbReference type="NCBI Taxonomy" id="35525"/>
    <lineage>
        <taxon>Eukaryota</taxon>
        <taxon>Metazoa</taxon>
        <taxon>Ecdysozoa</taxon>
        <taxon>Arthropoda</taxon>
        <taxon>Crustacea</taxon>
        <taxon>Branchiopoda</taxon>
        <taxon>Diplostraca</taxon>
        <taxon>Cladocera</taxon>
        <taxon>Anomopoda</taxon>
        <taxon>Daphniidae</taxon>
        <taxon>Daphnia</taxon>
    </lineage>
</organism>
<evidence type="ECO:0000256" key="1">
    <source>
        <dbReference type="SAM" id="Coils"/>
    </source>
</evidence>
<keyword evidence="1" id="KW-0175">Coiled coil</keyword>
<accession>A0A162NQE6</accession>